<evidence type="ECO:0000313" key="3">
    <source>
        <dbReference type="Proteomes" id="UP000674938"/>
    </source>
</evidence>
<dbReference type="EMBL" id="JAEEGA010000003">
    <property type="protein sequence ID" value="MBP1040675.1"/>
    <property type="molecule type" value="Genomic_DNA"/>
</dbReference>
<comment type="caution">
    <text evidence="2">The sequence shown here is derived from an EMBL/GenBank/DDBJ whole genome shotgun (WGS) entry which is preliminary data.</text>
</comment>
<keyword evidence="3" id="KW-1185">Reference proteome</keyword>
<evidence type="ECO:0000313" key="2">
    <source>
        <dbReference type="EMBL" id="MBP1040675.1"/>
    </source>
</evidence>
<feature type="domain" description="DUF4240" evidence="1">
    <location>
        <begin position="1"/>
        <end position="125"/>
    </location>
</feature>
<organism evidence="2 3">
    <name type="scientific">Vagococcus allomyrinae</name>
    <dbReference type="NCBI Taxonomy" id="2794353"/>
    <lineage>
        <taxon>Bacteria</taxon>
        <taxon>Bacillati</taxon>
        <taxon>Bacillota</taxon>
        <taxon>Bacilli</taxon>
        <taxon>Lactobacillales</taxon>
        <taxon>Enterococcaceae</taxon>
        <taxon>Vagococcus</taxon>
    </lineage>
</organism>
<protein>
    <submittedName>
        <fullName evidence="2">DUF4240 domain-containing protein</fullName>
    </submittedName>
</protein>
<dbReference type="Pfam" id="PF14024">
    <property type="entry name" value="DUF4240"/>
    <property type="match status" value="1"/>
</dbReference>
<dbReference type="AlphaFoldDB" id="A0A940P9N4"/>
<gene>
    <name evidence="2" type="ORF">I6N95_06640</name>
</gene>
<dbReference type="InterPro" id="IPR025334">
    <property type="entry name" value="DUF4240"/>
</dbReference>
<proteinExistence type="predicted"/>
<evidence type="ECO:0000259" key="1">
    <source>
        <dbReference type="Pfam" id="PF14024"/>
    </source>
</evidence>
<accession>A0A940P9N4</accession>
<dbReference type="Proteomes" id="UP000674938">
    <property type="component" value="Unassembled WGS sequence"/>
</dbReference>
<sequence>MNQEKFWAIIKHTIENYDRTMASYLEELAFQLEMLPLEEVAIWENYFDAYMDLANKEKLWAGAFILNKGECSDDSFDTFRAWLISMGEEYYFEILEHVDNLADLVVSHPEHYLAKFEEIMYVGQDVLMAKVTRNDSQVAAEDAYFNYLEEYSLSQVEQNVLYHEITYDRNMDAEWDEHSLKHLKPELPKLFAKYWKYLDKKASKWELSTHSDDFFGNDF</sequence>
<reference evidence="2" key="1">
    <citation type="submission" date="2020-12" db="EMBL/GenBank/DDBJ databases">
        <title>Vagococcus allomyrinae sp. nov. and Enterococcus lavae sp. nov., isolated from the larvae of Allomyrina dichotoma.</title>
        <authorList>
            <person name="Lee S.D."/>
        </authorList>
    </citation>
    <scope>NUCLEOTIDE SEQUENCE</scope>
    <source>
        <strain evidence="2">BWB3-3</strain>
    </source>
</reference>
<dbReference type="RefSeq" id="WP_209525910.1">
    <property type="nucleotide sequence ID" value="NZ_JAEEGA010000003.1"/>
</dbReference>
<name>A0A940P9N4_9ENTE</name>